<evidence type="ECO:0000313" key="1">
    <source>
        <dbReference type="EMBL" id="JAD62153.1"/>
    </source>
</evidence>
<name>A0A0A9BJ58_ARUDO</name>
<dbReference type="EMBL" id="GBRH01235742">
    <property type="protein sequence ID" value="JAD62153.1"/>
    <property type="molecule type" value="Transcribed_RNA"/>
</dbReference>
<accession>A0A0A9BJ58</accession>
<reference evidence="1" key="2">
    <citation type="journal article" date="2015" name="Data Brief">
        <title>Shoot transcriptome of the giant reed, Arundo donax.</title>
        <authorList>
            <person name="Barrero R.A."/>
            <person name="Guerrero F.D."/>
            <person name="Moolhuijzen P."/>
            <person name="Goolsby J.A."/>
            <person name="Tidwell J."/>
            <person name="Bellgard S.E."/>
            <person name="Bellgard M.I."/>
        </authorList>
    </citation>
    <scope>NUCLEOTIDE SEQUENCE</scope>
    <source>
        <tissue evidence="1">Shoot tissue taken approximately 20 cm above the soil surface</tissue>
    </source>
</reference>
<protein>
    <submittedName>
        <fullName evidence="1">Uncharacterized protein</fullName>
    </submittedName>
</protein>
<organism evidence="1">
    <name type="scientific">Arundo donax</name>
    <name type="common">Giant reed</name>
    <name type="synonym">Donax arundinaceus</name>
    <dbReference type="NCBI Taxonomy" id="35708"/>
    <lineage>
        <taxon>Eukaryota</taxon>
        <taxon>Viridiplantae</taxon>
        <taxon>Streptophyta</taxon>
        <taxon>Embryophyta</taxon>
        <taxon>Tracheophyta</taxon>
        <taxon>Spermatophyta</taxon>
        <taxon>Magnoliopsida</taxon>
        <taxon>Liliopsida</taxon>
        <taxon>Poales</taxon>
        <taxon>Poaceae</taxon>
        <taxon>PACMAD clade</taxon>
        <taxon>Arundinoideae</taxon>
        <taxon>Arundineae</taxon>
        <taxon>Arundo</taxon>
    </lineage>
</organism>
<proteinExistence type="predicted"/>
<reference evidence="1" key="1">
    <citation type="submission" date="2014-09" db="EMBL/GenBank/DDBJ databases">
        <authorList>
            <person name="Magalhaes I.L.F."/>
            <person name="Oliveira U."/>
            <person name="Santos F.R."/>
            <person name="Vidigal T.H.D.A."/>
            <person name="Brescovit A.D."/>
            <person name="Santos A.J."/>
        </authorList>
    </citation>
    <scope>NUCLEOTIDE SEQUENCE</scope>
    <source>
        <tissue evidence="1">Shoot tissue taken approximately 20 cm above the soil surface</tissue>
    </source>
</reference>
<sequence length="10" mass="1123">MIFSITILSV</sequence>